<evidence type="ECO:0000313" key="6">
    <source>
        <dbReference type="EMBL" id="PCJ41691.1"/>
    </source>
</evidence>
<keyword evidence="6" id="KW-0067">ATP-binding</keyword>
<evidence type="ECO:0000256" key="3">
    <source>
        <dbReference type="ARBA" id="ARBA00023002"/>
    </source>
</evidence>
<dbReference type="Gene3D" id="2.140.10.10">
    <property type="entry name" value="Quinoprotein alcohol dehydrogenase-like superfamily"/>
    <property type="match status" value="1"/>
</dbReference>
<dbReference type="GO" id="GO:0016491">
    <property type="term" value="F:oxidoreductase activity"/>
    <property type="evidence" value="ECO:0007669"/>
    <property type="project" value="UniProtKB-KW"/>
</dbReference>
<evidence type="ECO:0000259" key="5">
    <source>
        <dbReference type="Pfam" id="PF01011"/>
    </source>
</evidence>
<feature type="chain" id="PRO_5011975080" evidence="4">
    <location>
        <begin position="37"/>
        <end position="600"/>
    </location>
</feature>
<dbReference type="PANTHER" id="PTHR32303:SF10">
    <property type="entry name" value="OUTER MEMBRANE PROTEIN ASSEMBLY FACTOR BAMB"/>
    <property type="match status" value="1"/>
</dbReference>
<evidence type="ECO:0000256" key="1">
    <source>
        <dbReference type="ARBA" id="ARBA00001931"/>
    </source>
</evidence>
<dbReference type="InterPro" id="IPR002372">
    <property type="entry name" value="PQQ_rpt_dom"/>
</dbReference>
<reference evidence="7" key="1">
    <citation type="submission" date="2017-08" db="EMBL/GenBank/DDBJ databases">
        <title>A dynamic microbial community with high functional redundancy inhabits the cold, oxic subseafloor aquifer.</title>
        <authorList>
            <person name="Tully B.J."/>
            <person name="Wheat C.G."/>
            <person name="Glazer B.T."/>
            <person name="Huber J.A."/>
        </authorList>
    </citation>
    <scope>NUCLEOTIDE SEQUENCE [LARGE SCALE GENOMIC DNA]</scope>
</reference>
<proteinExistence type="inferred from homology"/>
<sequence length="600" mass="66175">MFQQLSKNKKSLLKTQLKLIIGTVMLSPLLVNSASAADEFSPTGDTAINQALENFTPVTDAMLQDPDPADWLMWRRTLNSWGHSPLDQINTDNVDELRMVWTRGLGDGIQEGTALVHDGIMFFPNPMDVTQAIDIESGDLIWEHRRRLPDEADLRQYFPVPDINRNLAIYDDLIIDTSADDYIYALNARTGELVWETQILDYRQGAQQTSGPIIANGMAISGRGCEPEGSPEACVMTAHDAKTGREIWRTSTIARMGEANGDSWGDMLDSERWHVGTWLVPSYDPELNLVYFGTSVTSPAPKYTMEGNDYDYLYHNSTLALNADTGEIVWYYQHLVDHWDYDFPFERLLVDTVVAPNPDSVSWINPDIVPGEVRKVLTGIPGKPGLVFTLDRETGEFLWATAATYQNLVSDIDGRTGAVSINPDVLFTEVGQSVFACGGLSRGWPSGTYSPDNNVMYFPLARMCQTVTATLTEPTLDNLYGIFGRAEELPPGQEAAPNSVTAISVETGEILWAYEQEATMMTLLSTSGGLIFGGDNNGRMKALDQNTGELLWEINLGSTLSGYPTTFIVNGKQYLAVSTGMSLYAGATDANNLFVFALPD</sequence>
<name>A0A2A5CDU5_9GAMM</name>
<dbReference type="InterPro" id="IPR018391">
    <property type="entry name" value="PQQ_b-propeller_rpt"/>
</dbReference>
<comment type="cofactor">
    <cofactor evidence="1">
        <name>pyrroloquinoline quinone</name>
        <dbReference type="ChEBI" id="CHEBI:58442"/>
    </cofactor>
</comment>
<keyword evidence="4" id="KW-0732">Signal</keyword>
<protein>
    <submittedName>
        <fullName evidence="6">ATP-binding protein</fullName>
    </submittedName>
</protein>
<organism evidence="6 7">
    <name type="scientific">SAR86 cluster bacterium</name>
    <dbReference type="NCBI Taxonomy" id="2030880"/>
    <lineage>
        <taxon>Bacteria</taxon>
        <taxon>Pseudomonadati</taxon>
        <taxon>Pseudomonadota</taxon>
        <taxon>Gammaproteobacteria</taxon>
        <taxon>SAR86 cluster</taxon>
    </lineage>
</organism>
<keyword evidence="6" id="KW-0547">Nucleotide-binding</keyword>
<comment type="similarity">
    <text evidence="2">Belongs to the bacterial PQQ dehydrogenase family.</text>
</comment>
<dbReference type="GO" id="GO:0005524">
    <property type="term" value="F:ATP binding"/>
    <property type="evidence" value="ECO:0007669"/>
    <property type="project" value="UniProtKB-KW"/>
</dbReference>
<gene>
    <name evidence="6" type="ORF">COA71_06665</name>
</gene>
<keyword evidence="3" id="KW-0560">Oxidoreductase</keyword>
<feature type="domain" description="Pyrrolo-quinoline quinone repeat" evidence="5">
    <location>
        <begin position="71"/>
        <end position="400"/>
    </location>
</feature>
<evidence type="ECO:0000256" key="4">
    <source>
        <dbReference type="SAM" id="SignalP"/>
    </source>
</evidence>
<dbReference type="SUPFAM" id="SSF50998">
    <property type="entry name" value="Quinoprotein alcohol dehydrogenase-like"/>
    <property type="match status" value="1"/>
</dbReference>
<dbReference type="PANTHER" id="PTHR32303">
    <property type="entry name" value="QUINOPROTEIN ALCOHOL DEHYDROGENASE (CYTOCHROME C)"/>
    <property type="match status" value="1"/>
</dbReference>
<dbReference type="Proteomes" id="UP000228987">
    <property type="component" value="Unassembled WGS sequence"/>
</dbReference>
<dbReference type="EMBL" id="NVWI01000004">
    <property type="protein sequence ID" value="PCJ41691.1"/>
    <property type="molecule type" value="Genomic_DNA"/>
</dbReference>
<evidence type="ECO:0000313" key="7">
    <source>
        <dbReference type="Proteomes" id="UP000228987"/>
    </source>
</evidence>
<feature type="signal peptide" evidence="4">
    <location>
        <begin position="1"/>
        <end position="36"/>
    </location>
</feature>
<dbReference type="SMART" id="SM00564">
    <property type="entry name" value="PQQ"/>
    <property type="match status" value="6"/>
</dbReference>
<comment type="caution">
    <text evidence="6">The sequence shown here is derived from an EMBL/GenBank/DDBJ whole genome shotgun (WGS) entry which is preliminary data.</text>
</comment>
<evidence type="ECO:0000256" key="2">
    <source>
        <dbReference type="ARBA" id="ARBA00008156"/>
    </source>
</evidence>
<dbReference type="InterPro" id="IPR011047">
    <property type="entry name" value="Quinoprotein_ADH-like_sf"/>
</dbReference>
<feature type="domain" description="Pyrrolo-quinoline quinone repeat" evidence="5">
    <location>
        <begin position="519"/>
        <end position="574"/>
    </location>
</feature>
<accession>A0A2A5CDU5</accession>
<dbReference type="Pfam" id="PF01011">
    <property type="entry name" value="PQQ"/>
    <property type="match status" value="2"/>
</dbReference>
<dbReference type="AlphaFoldDB" id="A0A2A5CDU5"/>